<proteinExistence type="predicted"/>
<dbReference type="InterPro" id="IPR038883">
    <property type="entry name" value="AN11006-like"/>
</dbReference>
<dbReference type="EMBL" id="JAABOE010000007">
    <property type="protein sequence ID" value="KAF3189831.1"/>
    <property type="molecule type" value="Genomic_DNA"/>
</dbReference>
<reference evidence="2 3" key="1">
    <citation type="submission" date="2019-06" db="EMBL/GenBank/DDBJ databases">
        <authorList>
            <person name="Palmer J.M."/>
        </authorList>
    </citation>
    <scope>NUCLEOTIDE SEQUENCE [LARGE SCALE GENOMIC DNA]</scope>
    <source>
        <strain evidence="2 3">TWF788</strain>
    </source>
</reference>
<evidence type="ECO:0000313" key="3">
    <source>
        <dbReference type="Proteomes" id="UP000479691"/>
    </source>
</evidence>
<sequence length="354" mass="40962">MDVPRKTLTRDSLGEEEEEEDNMTSDINPQQPQPQPQLNTTFHPFLRLPRELRDEVYEIILSVPPTNVFDPEGYLLPLSLSILRVNRQIHQEASEIFHTTAVFPIHIKRNNEFTPSYTVHYLTQETPWEFFMYRYRGKHGELFSVNEPTNFIVPDNRYIHPNDEYPPIPRGMHFRKFKVEVLDGRLLGEVPASINNGSASRKLLLLAVDRLLAQLVPLARENTLTLEIHLFSKILQSTAEEIVLTSGNYIRDPTTKSLRKALYKDMVDTIWPLTQGPWKYSIHVPRSLEEEFPGVLEERLALCNQLEAGEKKEEGAWREPTPMWNLWGRSGKQIQRIGGGMDHSGDPFLNQEIL</sequence>
<name>A0A7C8Q316_ORBOL</name>
<organism evidence="2 3">
    <name type="scientific">Orbilia oligospora</name>
    <name type="common">Nematode-trapping fungus</name>
    <name type="synonym">Arthrobotrys oligospora</name>
    <dbReference type="NCBI Taxonomy" id="2813651"/>
    <lineage>
        <taxon>Eukaryota</taxon>
        <taxon>Fungi</taxon>
        <taxon>Dikarya</taxon>
        <taxon>Ascomycota</taxon>
        <taxon>Pezizomycotina</taxon>
        <taxon>Orbiliomycetes</taxon>
        <taxon>Orbiliales</taxon>
        <taxon>Orbiliaceae</taxon>
        <taxon>Orbilia</taxon>
    </lineage>
</organism>
<evidence type="ECO:0000313" key="2">
    <source>
        <dbReference type="EMBL" id="KAF3189831.1"/>
    </source>
</evidence>
<dbReference type="Proteomes" id="UP000479691">
    <property type="component" value="Unassembled WGS sequence"/>
</dbReference>
<accession>A0A7C8Q316</accession>
<comment type="caution">
    <text evidence="2">The sequence shown here is derived from an EMBL/GenBank/DDBJ whole genome shotgun (WGS) entry which is preliminary data.</text>
</comment>
<evidence type="ECO:0000256" key="1">
    <source>
        <dbReference type="SAM" id="MobiDB-lite"/>
    </source>
</evidence>
<protein>
    <submittedName>
        <fullName evidence="2">Uncharacterized protein</fullName>
    </submittedName>
</protein>
<feature type="region of interest" description="Disordered" evidence="1">
    <location>
        <begin position="1"/>
        <end position="41"/>
    </location>
</feature>
<feature type="compositionally biased region" description="Acidic residues" evidence="1">
    <location>
        <begin position="14"/>
        <end position="23"/>
    </location>
</feature>
<dbReference type="PANTHER" id="PTHR42085:SF2">
    <property type="entry name" value="F-BOX DOMAIN-CONTAINING PROTEIN"/>
    <property type="match status" value="1"/>
</dbReference>
<dbReference type="PANTHER" id="PTHR42085">
    <property type="entry name" value="F-BOX DOMAIN-CONTAINING PROTEIN"/>
    <property type="match status" value="1"/>
</dbReference>
<gene>
    <name evidence="2" type="ORF">TWF788_009817</name>
</gene>
<dbReference type="AlphaFoldDB" id="A0A7C8Q316"/>
<feature type="compositionally biased region" description="Basic and acidic residues" evidence="1">
    <location>
        <begin position="1"/>
        <end position="13"/>
    </location>
</feature>